<evidence type="ECO:0000256" key="1">
    <source>
        <dbReference type="ARBA" id="ARBA00004141"/>
    </source>
</evidence>
<dbReference type="AlphaFoldDB" id="A0A0W0S5C1"/>
<organism evidence="7 8">
    <name type="scientific">Legionella brunensis</name>
    <dbReference type="NCBI Taxonomy" id="29422"/>
    <lineage>
        <taxon>Bacteria</taxon>
        <taxon>Pseudomonadati</taxon>
        <taxon>Pseudomonadota</taxon>
        <taxon>Gammaproteobacteria</taxon>
        <taxon>Legionellales</taxon>
        <taxon>Legionellaceae</taxon>
        <taxon>Legionella</taxon>
    </lineage>
</organism>
<feature type="compositionally biased region" description="Acidic residues" evidence="5">
    <location>
        <begin position="208"/>
        <end position="219"/>
    </location>
</feature>
<keyword evidence="4 6" id="KW-0472">Membrane</keyword>
<gene>
    <name evidence="7" type="primary">dedE</name>
    <name evidence="7" type="ORF">Lbru_2573</name>
</gene>
<dbReference type="InterPro" id="IPR003825">
    <property type="entry name" value="Colicin-V_CvpA"/>
</dbReference>
<evidence type="ECO:0000256" key="4">
    <source>
        <dbReference type="ARBA" id="ARBA00023136"/>
    </source>
</evidence>
<name>A0A0W0S5C1_9GAMM</name>
<dbReference type="Proteomes" id="UP000054742">
    <property type="component" value="Unassembled WGS sequence"/>
</dbReference>
<feature type="transmembrane region" description="Helical" evidence="6">
    <location>
        <begin position="102"/>
        <end position="123"/>
    </location>
</feature>
<dbReference type="GO" id="GO:0016020">
    <property type="term" value="C:membrane"/>
    <property type="evidence" value="ECO:0007669"/>
    <property type="project" value="UniProtKB-SubCell"/>
</dbReference>
<evidence type="ECO:0000256" key="5">
    <source>
        <dbReference type="SAM" id="MobiDB-lite"/>
    </source>
</evidence>
<evidence type="ECO:0000313" key="8">
    <source>
        <dbReference type="Proteomes" id="UP000054742"/>
    </source>
</evidence>
<reference evidence="7 8" key="1">
    <citation type="submission" date="2015-11" db="EMBL/GenBank/DDBJ databases">
        <title>Genomic analysis of 38 Legionella species identifies large and diverse effector repertoires.</title>
        <authorList>
            <person name="Burstein D."/>
            <person name="Amaro F."/>
            <person name="Zusman T."/>
            <person name="Lifshitz Z."/>
            <person name="Cohen O."/>
            <person name="Gilbert J.A."/>
            <person name="Pupko T."/>
            <person name="Shuman H.A."/>
            <person name="Segal G."/>
        </authorList>
    </citation>
    <scope>NUCLEOTIDE SEQUENCE [LARGE SCALE GENOMIC DNA]</scope>
    <source>
        <strain evidence="7 8">ATCC 43878</strain>
    </source>
</reference>
<feature type="transmembrane region" description="Helical" evidence="6">
    <location>
        <begin position="68"/>
        <end position="90"/>
    </location>
</feature>
<dbReference type="PANTHER" id="PTHR36926">
    <property type="entry name" value="COLICIN V PRODUCTION PROTEIN"/>
    <property type="match status" value="1"/>
</dbReference>
<keyword evidence="2 6" id="KW-0812">Transmembrane</keyword>
<accession>A0A0W0S5C1</accession>
<dbReference type="GO" id="GO:0009403">
    <property type="term" value="P:toxin biosynthetic process"/>
    <property type="evidence" value="ECO:0007669"/>
    <property type="project" value="InterPro"/>
</dbReference>
<dbReference type="PATRIC" id="fig|29422.6.peg.2736"/>
<dbReference type="RefSeq" id="WP_083500918.1">
    <property type="nucleotide sequence ID" value="NZ_CAAAHU010000004.1"/>
</dbReference>
<evidence type="ECO:0000256" key="2">
    <source>
        <dbReference type="ARBA" id="ARBA00022692"/>
    </source>
</evidence>
<protein>
    <submittedName>
        <fullName evidence="7">Colicin V</fullName>
    </submittedName>
</protein>
<comment type="subcellular location">
    <subcellularLocation>
        <location evidence="1">Membrane</location>
        <topology evidence="1">Multi-pass membrane protein</topology>
    </subcellularLocation>
</comment>
<keyword evidence="3 6" id="KW-1133">Transmembrane helix</keyword>
<evidence type="ECO:0000313" key="7">
    <source>
        <dbReference type="EMBL" id="KTC78281.1"/>
    </source>
</evidence>
<evidence type="ECO:0000256" key="3">
    <source>
        <dbReference type="ARBA" id="ARBA00022989"/>
    </source>
</evidence>
<dbReference type="STRING" id="29422.Lbru_2573"/>
<sequence length="219" mass="24498">MQWYWVDLLIIAVIALSVITGLIRGFVKELIALSVWVLAIWLAFSYSQTLDPWLQKYIQDKTARTVTAFILILVATLIAGGIVNALLSFILKRSGLSGTDRILGMGFGFVRGVFIVALIMVVIKMTSLPYQEYSSNSKLYAKFDPAVDWLYNMMPEFIKQVKIFDKPGLALPKNHSQSLQNATKTNTKPEEETPAQQIMPAANKESLLDEPGDFEFSDA</sequence>
<keyword evidence="8" id="KW-1185">Reference proteome</keyword>
<dbReference type="InterPro" id="IPR052719">
    <property type="entry name" value="CvpA-like"/>
</dbReference>
<feature type="transmembrane region" description="Helical" evidence="6">
    <location>
        <begin position="6"/>
        <end position="23"/>
    </location>
</feature>
<dbReference type="Pfam" id="PF02674">
    <property type="entry name" value="Colicin_V"/>
    <property type="match status" value="1"/>
</dbReference>
<dbReference type="OrthoDB" id="9810601at2"/>
<comment type="caution">
    <text evidence="7">The sequence shown here is derived from an EMBL/GenBank/DDBJ whole genome shotgun (WGS) entry which is preliminary data.</text>
</comment>
<evidence type="ECO:0000256" key="6">
    <source>
        <dbReference type="SAM" id="Phobius"/>
    </source>
</evidence>
<dbReference type="EMBL" id="LNXV01000033">
    <property type="protein sequence ID" value="KTC78281.1"/>
    <property type="molecule type" value="Genomic_DNA"/>
</dbReference>
<feature type="region of interest" description="Disordered" evidence="5">
    <location>
        <begin position="174"/>
        <end position="219"/>
    </location>
</feature>
<feature type="transmembrane region" description="Helical" evidence="6">
    <location>
        <begin position="30"/>
        <end position="48"/>
    </location>
</feature>
<proteinExistence type="predicted"/>
<dbReference type="PANTHER" id="PTHR36926:SF1">
    <property type="entry name" value="COLICIN V PRODUCTION PROTEIN"/>
    <property type="match status" value="1"/>
</dbReference>